<evidence type="ECO:0000256" key="7">
    <source>
        <dbReference type="SAM" id="MobiDB-lite"/>
    </source>
</evidence>
<keyword evidence="2" id="KW-0134">Cell wall</keyword>
<dbReference type="Pfam" id="PF00082">
    <property type="entry name" value="Peptidase_S8"/>
    <property type="match status" value="1"/>
</dbReference>
<keyword evidence="5 6" id="KW-0720">Serine protease</keyword>
<evidence type="ECO:0000259" key="10">
    <source>
        <dbReference type="Pfam" id="PF02225"/>
    </source>
</evidence>
<dbReference type="RefSeq" id="WP_380057227.1">
    <property type="nucleotide sequence ID" value="NZ_JBHLTC010000050.1"/>
</dbReference>
<keyword evidence="12" id="KW-1185">Reference proteome</keyword>
<dbReference type="PRINTS" id="PR00723">
    <property type="entry name" value="SUBTILISIN"/>
</dbReference>
<feature type="signal peptide" evidence="8">
    <location>
        <begin position="1"/>
        <end position="26"/>
    </location>
</feature>
<evidence type="ECO:0000313" key="12">
    <source>
        <dbReference type="Proteomes" id="UP001589890"/>
    </source>
</evidence>
<feature type="active site" description="Charge relay system" evidence="6">
    <location>
        <position position="470"/>
    </location>
</feature>
<keyword evidence="8" id="KW-0732">Signal</keyword>
<evidence type="ECO:0000259" key="9">
    <source>
        <dbReference type="Pfam" id="PF00082"/>
    </source>
</evidence>
<keyword evidence="4 6" id="KW-0378">Hydrolase</keyword>
<feature type="compositionally biased region" description="Gly residues" evidence="7">
    <location>
        <begin position="70"/>
        <end position="85"/>
    </location>
</feature>
<dbReference type="PROSITE" id="PS00138">
    <property type="entry name" value="SUBTILASE_SER"/>
    <property type="match status" value="1"/>
</dbReference>
<evidence type="ECO:0000256" key="1">
    <source>
        <dbReference type="ARBA" id="ARBA00011073"/>
    </source>
</evidence>
<protein>
    <submittedName>
        <fullName evidence="11">S8 family serine peptidase</fullName>
    </submittedName>
</protein>
<dbReference type="CDD" id="cd07487">
    <property type="entry name" value="Peptidases_S8_1"/>
    <property type="match status" value="1"/>
</dbReference>
<dbReference type="PANTHER" id="PTHR43806:SF65">
    <property type="entry name" value="SERINE PROTEASE APRX"/>
    <property type="match status" value="1"/>
</dbReference>
<proteinExistence type="inferred from homology"/>
<dbReference type="Proteomes" id="UP001589890">
    <property type="component" value="Unassembled WGS sequence"/>
</dbReference>
<dbReference type="PROSITE" id="PS51892">
    <property type="entry name" value="SUBTILASE"/>
    <property type="match status" value="1"/>
</dbReference>
<dbReference type="InterPro" id="IPR015500">
    <property type="entry name" value="Peptidase_S8_subtilisin-rel"/>
</dbReference>
<feature type="active site" description="Charge relay system" evidence="6">
    <location>
        <position position="295"/>
    </location>
</feature>
<dbReference type="SUPFAM" id="SSF52025">
    <property type="entry name" value="PA domain"/>
    <property type="match status" value="1"/>
</dbReference>
<name>A0ABV6QZ93_9ACTN</name>
<comment type="caution">
    <text evidence="11">The sequence shown here is derived from an EMBL/GenBank/DDBJ whole genome shotgun (WGS) entry which is preliminary data.</text>
</comment>
<evidence type="ECO:0000256" key="6">
    <source>
        <dbReference type="PROSITE-ProRule" id="PRU01240"/>
    </source>
</evidence>
<gene>
    <name evidence="11" type="ORF">ACFFGN_35020</name>
</gene>
<feature type="domain" description="Peptidase S8/S53" evidence="9">
    <location>
        <begin position="254"/>
        <end position="515"/>
    </location>
</feature>
<dbReference type="InterPro" id="IPR023828">
    <property type="entry name" value="Peptidase_S8_Ser-AS"/>
</dbReference>
<evidence type="ECO:0000313" key="11">
    <source>
        <dbReference type="EMBL" id="MFC0629331.1"/>
    </source>
</evidence>
<reference evidence="11 12" key="1">
    <citation type="submission" date="2024-09" db="EMBL/GenBank/DDBJ databases">
        <authorList>
            <person name="Sun Q."/>
            <person name="Mori K."/>
        </authorList>
    </citation>
    <scope>NUCLEOTIDE SEQUENCE [LARGE SCALE GENOMIC DNA]</scope>
    <source>
        <strain evidence="11 12">CGMCC 1.15906</strain>
    </source>
</reference>
<dbReference type="Pfam" id="PF02225">
    <property type="entry name" value="PA"/>
    <property type="match status" value="1"/>
</dbReference>
<dbReference type="InterPro" id="IPR003137">
    <property type="entry name" value="PA_domain"/>
</dbReference>
<evidence type="ECO:0000256" key="4">
    <source>
        <dbReference type="ARBA" id="ARBA00022801"/>
    </source>
</evidence>
<organism evidence="11 12">
    <name type="scientific">Kribbella deserti</name>
    <dbReference type="NCBI Taxonomy" id="1926257"/>
    <lineage>
        <taxon>Bacteria</taxon>
        <taxon>Bacillati</taxon>
        <taxon>Actinomycetota</taxon>
        <taxon>Actinomycetes</taxon>
        <taxon>Propionibacteriales</taxon>
        <taxon>Kribbellaceae</taxon>
        <taxon>Kribbella</taxon>
    </lineage>
</organism>
<evidence type="ECO:0000256" key="2">
    <source>
        <dbReference type="ARBA" id="ARBA00022512"/>
    </source>
</evidence>
<dbReference type="SUPFAM" id="SSF52743">
    <property type="entry name" value="Subtilisin-like"/>
    <property type="match status" value="1"/>
</dbReference>
<dbReference type="EMBL" id="JBHLTC010000050">
    <property type="protein sequence ID" value="MFC0629331.1"/>
    <property type="molecule type" value="Genomic_DNA"/>
</dbReference>
<keyword evidence="2" id="KW-0964">Secreted</keyword>
<comment type="similarity">
    <text evidence="1 6">Belongs to the peptidase S8 family.</text>
</comment>
<evidence type="ECO:0000256" key="3">
    <source>
        <dbReference type="ARBA" id="ARBA00022670"/>
    </source>
</evidence>
<dbReference type="InterPro" id="IPR050131">
    <property type="entry name" value="Peptidase_S8_subtilisin-like"/>
</dbReference>
<evidence type="ECO:0000256" key="8">
    <source>
        <dbReference type="SAM" id="SignalP"/>
    </source>
</evidence>
<feature type="domain" description="PA" evidence="10">
    <location>
        <begin position="821"/>
        <end position="897"/>
    </location>
</feature>
<dbReference type="InterPro" id="IPR036852">
    <property type="entry name" value="Peptidase_S8/S53_dom_sf"/>
</dbReference>
<dbReference type="Gene3D" id="3.40.50.200">
    <property type="entry name" value="Peptidase S8/S53 domain"/>
    <property type="match status" value="1"/>
</dbReference>
<evidence type="ECO:0000256" key="5">
    <source>
        <dbReference type="ARBA" id="ARBA00022825"/>
    </source>
</evidence>
<dbReference type="Gene3D" id="3.50.30.30">
    <property type="match status" value="1"/>
</dbReference>
<accession>A0ABV6QZ93</accession>
<keyword evidence="3 6" id="KW-0645">Protease</keyword>
<feature type="chain" id="PRO_5045769560" evidence="8">
    <location>
        <begin position="27"/>
        <end position="1247"/>
    </location>
</feature>
<dbReference type="InterPro" id="IPR046450">
    <property type="entry name" value="PA_dom_sf"/>
</dbReference>
<dbReference type="InterPro" id="IPR000209">
    <property type="entry name" value="Peptidase_S8/S53_dom"/>
</dbReference>
<feature type="active site" description="Charge relay system" evidence="6">
    <location>
        <position position="263"/>
    </location>
</feature>
<feature type="region of interest" description="Disordered" evidence="7">
    <location>
        <begin position="67"/>
        <end position="93"/>
    </location>
</feature>
<dbReference type="PANTHER" id="PTHR43806">
    <property type="entry name" value="PEPTIDASE S8"/>
    <property type="match status" value="1"/>
</dbReference>
<sequence>MRLPRLATGLLASVLAVTLAIPPASATAAAAVGASRQPVADPKANGSVTASFTRVLSGPRTAGAAAISAGGSGAGSGTGTTGTSGGRPTPGAVSKRVTLITGDVAELTIFPGGKRGARLLDPKAPYYLGEYDGDVHLVPAAAYPYLTAKRLDERLFNLSELVAQGYDDASTKVLPLLLSGPMPMATTKRFSLGSMVAVSTEKSRAREFWNSLNSVRTLSSGTGKVWLDGKVKALLDRSTAQIGAPTAWRKGYDGKGVKVAVLDTGYDPTHPDLKGKVSASKSFVPDETVRDGQGHGTHVATTVAGTGQASGGRRKGVAPGANLVVGKVLDNWGSGYDSWIIAGMEWAVAQGAKVVSISLGSMPSDGTDPMSETVNQLSARTGALFVIAAGNSGAEETVSSPAAATSALAVGAVDRDDKLAGFSSRGPRLIDGAIKPEVTAPGVDIVAGRAAGTNLGHDVGQYYTAMSGTSMATPHVAGAAAILAQHHPDWTGAQLKAVLAGTAKPSRNVSVTGQGTGRIDLAAALDPRVLPDQAALSFDADHLTRTIAYRNTSRSTVHLDLRLDVASPSGVKAAVSVSPNRLTIKPGAVGKAVVRLDQAKTSAGNYAGVLVAGGKIRTAIGFVAAGKLHDLTVSGTDRLGRPAQAVSGVQLWNTATGRVQTIAFDETGSRTLQVPTGRYAVMAFVMTRDDAGWDKSIALMGQPDVWVSKSMRLHFDARQTERVSIATPRRADPEGFVLAWHRAVGARTALSGWSMSPRITSEVYVQRFDRVRTGAFQVTQRWDLAEPQLTVDVLGTGGFRLLTPDQSGFDKRYVGSERLALVDAGDASAAELAKIDAKGKVALVRWRDYNDTIAQVEAVAKAGAKAVLMYKNEPGFWGDGGVAPIPVYALRQAEGLRLKALRGATLQLTGVAESTYRYDLALSNDRVNGPLRYDAGRLATAAIRTAFHQHEGWQELHAETRTAFLSGIGVGFPSSRAVMAPVERTDYLTTNRTEWTEKTSAGRWSESGHEYAVPRVYRPYEQVRRTWWDAIARPAIPAVGGAEADGLPAARFEDAIRVAIPQHVNGDRTVYGWSDQRGDSTTLVLRRDGREIGTANWSVAQFAVAPSTGWYELDLAVKRAPDTWATTSTATRTKWRFRSGHSTRARVVLPLVQVDYRLQTDAQNRVPAKGGTRLDVRASYQPGATGPGLFRTVVEVSHDGGKTWTKVIGSRLPAAPANAKAADLRVTATDLLGNSVTQHITRAYHLS</sequence>